<feature type="region of interest" description="Disordered" evidence="6">
    <location>
        <begin position="194"/>
        <end position="229"/>
    </location>
</feature>
<dbReference type="CTD" id="36342132"/>
<feature type="transmembrane region" description="Helical" evidence="7">
    <location>
        <begin position="103"/>
        <end position="121"/>
    </location>
</feature>
<dbReference type="GO" id="GO:0033013">
    <property type="term" value="P:tetrapyrrole metabolic process"/>
    <property type="evidence" value="ECO:0007669"/>
    <property type="project" value="UniProtKB-ARBA"/>
</dbReference>
<feature type="transmembrane region" description="Helical" evidence="7">
    <location>
        <begin position="44"/>
        <end position="65"/>
    </location>
</feature>
<protein>
    <submittedName>
        <fullName evidence="8">Translocator protein</fullName>
    </submittedName>
</protein>
<dbReference type="EMBL" id="APAU02000056">
    <property type="protein sequence ID" value="EUB58746.1"/>
    <property type="molecule type" value="Genomic_DNA"/>
</dbReference>
<dbReference type="PANTHER" id="PTHR10057">
    <property type="entry name" value="PERIPHERAL-TYPE BENZODIAZEPINE RECEPTOR"/>
    <property type="match status" value="1"/>
</dbReference>
<dbReference type="CDD" id="cd15904">
    <property type="entry name" value="TSPO_MBR"/>
    <property type="match status" value="1"/>
</dbReference>
<evidence type="ECO:0000256" key="5">
    <source>
        <dbReference type="ARBA" id="ARBA00023136"/>
    </source>
</evidence>
<feature type="compositionally biased region" description="Basic and acidic residues" evidence="6">
    <location>
        <begin position="200"/>
        <end position="229"/>
    </location>
</feature>
<organism evidence="8 9">
    <name type="scientific">Echinococcus granulosus</name>
    <name type="common">Hydatid tapeworm</name>
    <dbReference type="NCBI Taxonomy" id="6210"/>
    <lineage>
        <taxon>Eukaryota</taxon>
        <taxon>Metazoa</taxon>
        <taxon>Spiralia</taxon>
        <taxon>Lophotrochozoa</taxon>
        <taxon>Platyhelminthes</taxon>
        <taxon>Cestoda</taxon>
        <taxon>Eucestoda</taxon>
        <taxon>Cyclophyllidea</taxon>
        <taxon>Taeniidae</taxon>
        <taxon>Echinococcus</taxon>
        <taxon>Echinococcus granulosus group</taxon>
    </lineage>
</organism>
<dbReference type="FunFam" id="1.20.1260.100:FF:000001">
    <property type="entry name" value="translocator protein 2"/>
    <property type="match status" value="1"/>
</dbReference>
<sequence>MDIVQLCACVGFPYIGGIIGSSMIVKNLEWYKNLKKPKFTPPPWFFGPAWGILYGCMGLASFILLQEAKPGANITLPLVLYSTHLLLNWSWPYVFFGLRKLKISVGVIIATTICATQSAILFSGISTAAGCMMIPYVLYLIFASYLNIEQALRRRTFSPRLSDRRGNATSEGGDEAYDQAMEIDEARQIWQPLRRLPPPRAEESNPHKTENEIEKSSEWEKEYDEAMCK</sequence>
<dbReference type="InterPro" id="IPR004307">
    <property type="entry name" value="TspO_MBR"/>
</dbReference>
<keyword evidence="5 7" id="KW-0472">Membrane</keyword>
<evidence type="ECO:0000313" key="8">
    <source>
        <dbReference type="EMBL" id="EUB58746.1"/>
    </source>
</evidence>
<accession>W6UD64</accession>
<dbReference type="AlphaFoldDB" id="W6UD64"/>
<feature type="transmembrane region" description="Helical" evidence="7">
    <location>
        <begin position="71"/>
        <end position="91"/>
    </location>
</feature>
<keyword evidence="9" id="KW-1185">Reference proteome</keyword>
<dbReference type="OrthoDB" id="8841220at2759"/>
<evidence type="ECO:0000256" key="2">
    <source>
        <dbReference type="ARBA" id="ARBA00007524"/>
    </source>
</evidence>
<evidence type="ECO:0000313" key="9">
    <source>
        <dbReference type="Proteomes" id="UP000019149"/>
    </source>
</evidence>
<evidence type="ECO:0000256" key="4">
    <source>
        <dbReference type="ARBA" id="ARBA00022989"/>
    </source>
</evidence>
<dbReference type="GeneID" id="36342132"/>
<dbReference type="OMA" id="TTICATQ"/>
<gene>
    <name evidence="8" type="ORF">EGR_06417</name>
</gene>
<comment type="similarity">
    <text evidence="2">Belongs to the TspO/BZRP family.</text>
</comment>
<dbReference type="Gene3D" id="1.20.1260.100">
    <property type="entry name" value="TspO/MBR protein"/>
    <property type="match status" value="1"/>
</dbReference>
<comment type="caution">
    <text evidence="8">The sequence shown here is derived from an EMBL/GenBank/DDBJ whole genome shotgun (WGS) entry which is preliminary data.</text>
</comment>
<dbReference type="InterPro" id="IPR038330">
    <property type="entry name" value="TspO/MBR-related_sf"/>
</dbReference>
<feature type="transmembrane region" description="Helical" evidence="7">
    <location>
        <begin position="127"/>
        <end position="148"/>
    </location>
</feature>
<proteinExistence type="inferred from homology"/>
<dbReference type="RefSeq" id="XP_024349942.1">
    <property type="nucleotide sequence ID" value="XM_024495666.1"/>
</dbReference>
<dbReference type="Pfam" id="PF03073">
    <property type="entry name" value="TspO_MBR"/>
    <property type="match status" value="1"/>
</dbReference>
<dbReference type="KEGG" id="egl:EGR_06417"/>
<dbReference type="PANTHER" id="PTHR10057:SF0">
    <property type="entry name" value="TRANSLOCATOR PROTEIN"/>
    <property type="match status" value="1"/>
</dbReference>
<evidence type="ECO:0000256" key="7">
    <source>
        <dbReference type="SAM" id="Phobius"/>
    </source>
</evidence>
<dbReference type="STRING" id="6210.W6UD64"/>
<dbReference type="Proteomes" id="UP000019149">
    <property type="component" value="Unassembled WGS sequence"/>
</dbReference>
<reference evidence="8 9" key="1">
    <citation type="journal article" date="2013" name="Nat. Genet.">
        <title>The genome of the hydatid tapeworm Echinococcus granulosus.</title>
        <authorList>
            <person name="Zheng H."/>
            <person name="Zhang W."/>
            <person name="Zhang L."/>
            <person name="Zhang Z."/>
            <person name="Li J."/>
            <person name="Lu G."/>
            <person name="Zhu Y."/>
            <person name="Wang Y."/>
            <person name="Huang Y."/>
            <person name="Liu J."/>
            <person name="Kang H."/>
            <person name="Chen J."/>
            <person name="Wang L."/>
            <person name="Chen A."/>
            <person name="Yu S."/>
            <person name="Gao Z."/>
            <person name="Jin L."/>
            <person name="Gu W."/>
            <person name="Wang Z."/>
            <person name="Zhao L."/>
            <person name="Shi B."/>
            <person name="Wen H."/>
            <person name="Lin R."/>
            <person name="Jones M.K."/>
            <person name="Brejova B."/>
            <person name="Vinar T."/>
            <person name="Zhao G."/>
            <person name="McManus D.P."/>
            <person name="Chen Z."/>
            <person name="Zhou Y."/>
            <person name="Wang S."/>
        </authorList>
    </citation>
    <scope>NUCLEOTIDE SEQUENCE [LARGE SCALE GENOMIC DNA]</scope>
</reference>
<evidence type="ECO:0000256" key="3">
    <source>
        <dbReference type="ARBA" id="ARBA00022692"/>
    </source>
</evidence>
<keyword evidence="4 7" id="KW-1133">Transmembrane helix</keyword>
<keyword evidence="3 7" id="KW-0812">Transmembrane</keyword>
<name>W6UD64_ECHGR</name>
<evidence type="ECO:0000256" key="1">
    <source>
        <dbReference type="ARBA" id="ARBA00004141"/>
    </source>
</evidence>
<dbReference type="GO" id="GO:0005741">
    <property type="term" value="C:mitochondrial outer membrane"/>
    <property type="evidence" value="ECO:0007669"/>
    <property type="project" value="TreeGrafter"/>
</dbReference>
<evidence type="ECO:0000256" key="6">
    <source>
        <dbReference type="SAM" id="MobiDB-lite"/>
    </source>
</evidence>
<comment type="subcellular location">
    <subcellularLocation>
        <location evidence="1">Membrane</location>
        <topology evidence="1">Multi-pass membrane protein</topology>
    </subcellularLocation>
</comment>